<comment type="subcellular location">
    <subcellularLocation>
        <location evidence="1">Membrane</location>
        <topology evidence="1">Multi-pass membrane protein</topology>
    </subcellularLocation>
</comment>
<evidence type="ECO:0000313" key="6">
    <source>
        <dbReference type="EMBL" id="NHO32726.1"/>
    </source>
</evidence>
<evidence type="ECO:0000259" key="5">
    <source>
        <dbReference type="Pfam" id="PF01926"/>
    </source>
</evidence>
<keyword evidence="7" id="KW-1185">Reference proteome</keyword>
<keyword evidence="3" id="KW-1133">Transmembrane helix</keyword>
<dbReference type="InterPro" id="IPR006073">
    <property type="entry name" value="GTP-bd"/>
</dbReference>
<feature type="domain" description="G" evidence="5">
    <location>
        <begin position="48"/>
        <end position="167"/>
    </location>
</feature>
<dbReference type="Pfam" id="PF05128">
    <property type="entry name" value="DUF697"/>
    <property type="match status" value="1"/>
</dbReference>
<dbReference type="Pfam" id="PF01926">
    <property type="entry name" value="MMR_HSR1"/>
    <property type="match status" value="1"/>
</dbReference>
<evidence type="ECO:0000313" key="7">
    <source>
        <dbReference type="Proteomes" id="UP000615326"/>
    </source>
</evidence>
<protein>
    <submittedName>
        <fullName evidence="6">DUF697 domain-containing protein</fullName>
    </submittedName>
</protein>
<dbReference type="EMBL" id="WOSW01000015">
    <property type="protein sequence ID" value="NHO32726.1"/>
    <property type="molecule type" value="Genomic_DNA"/>
</dbReference>
<dbReference type="Gene3D" id="3.40.50.300">
    <property type="entry name" value="P-loop containing nucleotide triphosphate hydrolases"/>
    <property type="match status" value="1"/>
</dbReference>
<proteinExistence type="predicted"/>
<sequence length="390" mass="41924">MRPVTAKNLGELFIVAKSIPSADSILKLKDDALGFWDEISNKHKKANILICGKTGVGKSTLINAVFRDKLAETGIGRPVTQKLSVISADGVPLNILDTQGLELEDYQVIRDGVINEVRRRRGHDGDDYVHVAWLCIAEPGKRIEDAELQLAKDLRELGVQVIVVLTKSHSFKDNEFVAVVKAKFEGLAHTVVQTRAIKTPRYDEDENVVGAYNIRGIDELIHVSYEVIPEAQQQAFANALNIETKEGLQKKKDEAAKVITVSSAAAAAIGATPIPFSDAVLLFPVQATMIVKISTIFGMSVTKSSLLPVLTTLIGSSAATLVGKTIVTGIMKMVPGLGSFIGGALSATVANRLTFAMGSTYVDVLVALTEEDRPLELGEALNALKNKIGL</sequence>
<comment type="caution">
    <text evidence="6">The sequence shown here is derived from an EMBL/GenBank/DDBJ whole genome shotgun (WGS) entry which is preliminary data.</text>
</comment>
<evidence type="ECO:0000256" key="4">
    <source>
        <dbReference type="ARBA" id="ARBA00023136"/>
    </source>
</evidence>
<dbReference type="Proteomes" id="UP000615326">
    <property type="component" value="Unassembled WGS sequence"/>
</dbReference>
<accession>A0ABX0KCE1</accession>
<gene>
    <name evidence="6" type="ORF">GOB84_09175</name>
</gene>
<organism evidence="6 7">
    <name type="scientific">Acetobacter fallax</name>
    <dbReference type="NCBI Taxonomy" id="1737473"/>
    <lineage>
        <taxon>Bacteria</taxon>
        <taxon>Pseudomonadati</taxon>
        <taxon>Pseudomonadota</taxon>
        <taxon>Alphaproteobacteria</taxon>
        <taxon>Acetobacterales</taxon>
        <taxon>Acetobacteraceae</taxon>
        <taxon>Acetobacter</taxon>
    </lineage>
</organism>
<evidence type="ECO:0000256" key="3">
    <source>
        <dbReference type="ARBA" id="ARBA00022989"/>
    </source>
</evidence>
<keyword evidence="2" id="KW-0812">Transmembrane</keyword>
<evidence type="ECO:0000256" key="1">
    <source>
        <dbReference type="ARBA" id="ARBA00004141"/>
    </source>
</evidence>
<dbReference type="CDD" id="cd00882">
    <property type="entry name" value="Ras_like_GTPase"/>
    <property type="match status" value="1"/>
</dbReference>
<evidence type="ECO:0000256" key="2">
    <source>
        <dbReference type="ARBA" id="ARBA00022692"/>
    </source>
</evidence>
<dbReference type="InterPro" id="IPR027417">
    <property type="entry name" value="P-loop_NTPase"/>
</dbReference>
<keyword evidence="4" id="KW-0472">Membrane</keyword>
<dbReference type="SUPFAM" id="SSF52540">
    <property type="entry name" value="P-loop containing nucleoside triphosphate hydrolases"/>
    <property type="match status" value="1"/>
</dbReference>
<name>A0ABX0KCE1_9PROT</name>
<dbReference type="InterPro" id="IPR021147">
    <property type="entry name" value="DUF697"/>
</dbReference>
<reference evidence="6 7" key="1">
    <citation type="journal article" date="2020" name="Int. J. Syst. Evol. Microbiol.">
        <title>Novel acetic acid bacteria from cider fermentations: Acetobacter conturbans sp. nov. and Acetobacter fallax sp. nov.</title>
        <authorList>
            <person name="Sombolestani A.S."/>
            <person name="Cleenwerck I."/>
            <person name="Cnockaert M."/>
            <person name="Borremans W."/>
            <person name="Wieme A.D."/>
            <person name="De Vuyst L."/>
            <person name="Vandamme P."/>
        </authorList>
    </citation>
    <scope>NUCLEOTIDE SEQUENCE [LARGE SCALE GENOMIC DNA]</scope>
    <source>
        <strain evidence="6 7">LMG 1637</strain>
    </source>
</reference>